<dbReference type="EnsemblPlants" id="EMT19183">
    <property type="protein sequence ID" value="EMT19183"/>
    <property type="gene ID" value="F775_05801"/>
</dbReference>
<protein>
    <submittedName>
        <fullName evidence="1">Uncharacterized protein</fullName>
    </submittedName>
</protein>
<reference evidence="1" key="1">
    <citation type="submission" date="2015-06" db="UniProtKB">
        <authorList>
            <consortium name="EnsemblPlants"/>
        </authorList>
    </citation>
    <scope>IDENTIFICATION</scope>
</reference>
<name>N1R2E0_AEGTA</name>
<dbReference type="AlphaFoldDB" id="N1R2E0"/>
<sequence>MANLVASLGLGNHDGVRTSRPVTRRLSAPEVDSPVNVSFLRSLNVTIRF</sequence>
<accession>N1R2E0</accession>
<proteinExistence type="predicted"/>
<evidence type="ECO:0000313" key="1">
    <source>
        <dbReference type="EnsemblPlants" id="EMT19183"/>
    </source>
</evidence>
<organism evidence="1">
    <name type="scientific">Aegilops tauschii</name>
    <name type="common">Tausch's goatgrass</name>
    <name type="synonym">Aegilops squarrosa</name>
    <dbReference type="NCBI Taxonomy" id="37682"/>
    <lineage>
        <taxon>Eukaryota</taxon>
        <taxon>Viridiplantae</taxon>
        <taxon>Streptophyta</taxon>
        <taxon>Embryophyta</taxon>
        <taxon>Tracheophyta</taxon>
        <taxon>Spermatophyta</taxon>
        <taxon>Magnoliopsida</taxon>
        <taxon>Liliopsida</taxon>
        <taxon>Poales</taxon>
        <taxon>Poaceae</taxon>
        <taxon>BOP clade</taxon>
        <taxon>Pooideae</taxon>
        <taxon>Triticodae</taxon>
        <taxon>Triticeae</taxon>
        <taxon>Triticinae</taxon>
        <taxon>Aegilops</taxon>
    </lineage>
</organism>